<feature type="transmembrane region" description="Helical" evidence="1">
    <location>
        <begin position="89"/>
        <end position="112"/>
    </location>
</feature>
<evidence type="ECO:0008006" key="4">
    <source>
        <dbReference type="Google" id="ProtNLM"/>
    </source>
</evidence>
<proteinExistence type="predicted"/>
<organism evidence="2 3">
    <name type="scientific">Staphylococcus kloosii</name>
    <dbReference type="NCBI Taxonomy" id="29384"/>
    <lineage>
        <taxon>Bacteria</taxon>
        <taxon>Bacillati</taxon>
        <taxon>Bacillota</taxon>
        <taxon>Bacilli</taxon>
        <taxon>Bacillales</taxon>
        <taxon>Staphylococcaceae</taxon>
        <taxon>Staphylococcus</taxon>
    </lineage>
</organism>
<reference evidence="2 3" key="1">
    <citation type="submission" date="2016-02" db="EMBL/GenBank/DDBJ databases">
        <title>Draft genome sequence of hydrocarbon degrading Staphylococcus saprophyticus Strain CNV2, isolated from crude-oil contaminated soil from Noonmati Oil Refinery, Guwahati, Assam, India.</title>
        <authorList>
            <person name="Mukherjee A."/>
            <person name="Chettri B."/>
            <person name="Langpoklakpam J."/>
            <person name="Singh A.K."/>
            <person name="Chattopadhyay D.J."/>
        </authorList>
    </citation>
    <scope>NUCLEOTIDE SEQUENCE [LARGE SCALE GENOMIC DNA]</scope>
    <source>
        <strain evidence="2 3">CNV2</strain>
    </source>
</reference>
<dbReference type="EMBL" id="LUGM01000002">
    <property type="protein sequence ID" value="KYH14037.1"/>
    <property type="molecule type" value="Genomic_DNA"/>
</dbReference>
<feature type="transmembrane region" description="Helical" evidence="1">
    <location>
        <begin position="153"/>
        <end position="171"/>
    </location>
</feature>
<dbReference type="AlphaFoldDB" id="A0A151A3Z2"/>
<feature type="transmembrane region" description="Helical" evidence="1">
    <location>
        <begin position="53"/>
        <end position="77"/>
    </location>
</feature>
<comment type="caution">
    <text evidence="2">The sequence shown here is derived from an EMBL/GenBank/DDBJ whole genome shotgun (WGS) entry which is preliminary data.</text>
</comment>
<dbReference type="RefSeq" id="WP_061854260.1">
    <property type="nucleotide sequence ID" value="NZ_LUGM01000002.1"/>
</dbReference>
<feature type="transmembrane region" description="Helical" evidence="1">
    <location>
        <begin position="12"/>
        <end position="33"/>
    </location>
</feature>
<accession>A0A151A3Z2</accession>
<evidence type="ECO:0000256" key="1">
    <source>
        <dbReference type="SAM" id="Phobius"/>
    </source>
</evidence>
<feature type="transmembrane region" description="Helical" evidence="1">
    <location>
        <begin position="124"/>
        <end position="146"/>
    </location>
</feature>
<keyword evidence="1" id="KW-0812">Transmembrane</keyword>
<dbReference type="Proteomes" id="UP000075418">
    <property type="component" value="Unassembled WGS sequence"/>
</dbReference>
<evidence type="ECO:0000313" key="2">
    <source>
        <dbReference type="EMBL" id="KYH14037.1"/>
    </source>
</evidence>
<sequence>MNKLKLSSYQIVIMILFFIIYTITIQISARPLLKDQIKNIPQDIKADSDWALFWANIVTVSLSVLLVIFQSLIYKVIIGFIGTKNSYSIGLNMFLFLSSLLPSFIFIALLTYFNDSIRVFENVWINVTSIIFSSFIYSFLLWSCAIVEKRKSIIAFFVISLLNILIAILKFI</sequence>
<gene>
    <name evidence="2" type="ORF">A0131_04380</name>
</gene>
<protein>
    <recommendedName>
        <fullName evidence="4">Yip1 domain-containing protein</fullName>
    </recommendedName>
</protein>
<name>A0A151A3Z2_9STAP</name>
<evidence type="ECO:0000313" key="3">
    <source>
        <dbReference type="Proteomes" id="UP000075418"/>
    </source>
</evidence>
<keyword evidence="1" id="KW-1133">Transmembrane helix</keyword>
<keyword evidence="1" id="KW-0472">Membrane</keyword>